<sequence length="205" mass="22267">MADTDLPTGVVDEWGVLSAGYSPWPLGDLGDTGSVASTVSFFRAGDRRIIHDPGMMRSSGTVLDPLKERGFAASDITDIIISHHHPDHTLNIALFGNAQTHDVWAVYKGDQWHSRMADGVEVAPGVKLLQTPGHTDQDITTLVNTADGLVVFTHLWWTETVPEEDPFASNGELLHSHRERILGLDPVLIVPGHGPAFEPSKATPR</sequence>
<gene>
    <name evidence="8" type="ORF">EFL26_21400</name>
</gene>
<evidence type="ECO:0000256" key="3">
    <source>
        <dbReference type="ARBA" id="ARBA00014856"/>
    </source>
</evidence>
<comment type="catalytic activity">
    <reaction evidence="5">
        <text>a ribonucleotidyl-ribonucleotide-RNA + H2O = a 3'-end ribonucleotide-RNA + a 5'-end 5'-phospho-ribonucleoside-RNA + H(+)</text>
        <dbReference type="Rhea" id="RHEA:68096"/>
        <dbReference type="Rhea" id="RHEA-COMP:15179"/>
        <dbReference type="Rhea" id="RHEA-COMP:17355"/>
        <dbReference type="Rhea" id="RHEA-COMP:17428"/>
        <dbReference type="ChEBI" id="CHEBI:15377"/>
        <dbReference type="ChEBI" id="CHEBI:15378"/>
        <dbReference type="ChEBI" id="CHEBI:74896"/>
        <dbReference type="ChEBI" id="CHEBI:138282"/>
        <dbReference type="ChEBI" id="CHEBI:173118"/>
    </reaction>
    <physiologicalReaction direction="left-to-right" evidence="5">
        <dbReference type="Rhea" id="RHEA:68097"/>
    </physiologicalReaction>
</comment>
<reference evidence="8 9" key="1">
    <citation type="submission" date="2018-11" db="EMBL/GenBank/DDBJ databases">
        <authorList>
            <person name="Li F."/>
        </authorList>
    </citation>
    <scope>NUCLEOTIDE SEQUENCE [LARGE SCALE GENOMIC DNA]</scope>
    <source>
        <strain evidence="8 9">Gsoil 818</strain>
    </source>
</reference>
<dbReference type="InterPro" id="IPR036866">
    <property type="entry name" value="RibonucZ/Hydroxyglut_hydro"/>
</dbReference>
<comment type="subunit">
    <text evidence="2">Homodimer.</text>
</comment>
<dbReference type="AlphaFoldDB" id="A0A3N0GHP2"/>
<comment type="caution">
    <text evidence="8">The sequence shown here is derived from an EMBL/GenBank/DDBJ whole genome shotgun (WGS) entry which is preliminary data.</text>
</comment>
<dbReference type="PANTHER" id="PTHR23200">
    <property type="entry name" value="METALLO-BETA-LACTAMASE DOMAIN-CONTAINING PROTEIN 1"/>
    <property type="match status" value="1"/>
</dbReference>
<name>A0A3N0GHP2_9ACTN</name>
<evidence type="ECO:0000313" key="9">
    <source>
        <dbReference type="Proteomes" id="UP000279994"/>
    </source>
</evidence>
<dbReference type="EMBL" id="RJSF01000047">
    <property type="protein sequence ID" value="RNM11716.1"/>
    <property type="molecule type" value="Genomic_DNA"/>
</dbReference>
<evidence type="ECO:0000256" key="6">
    <source>
        <dbReference type="ARBA" id="ARBA00045869"/>
    </source>
</evidence>
<protein>
    <recommendedName>
        <fullName evidence="3">Metallo-beta-lactamase domain-containing protein 1</fullName>
    </recommendedName>
    <alternativeName>
        <fullName evidence="4">Endoribonuclease MBLAC1</fullName>
    </alternativeName>
</protein>
<comment type="function">
    <text evidence="6">Endoribonuclease that catalyzes the hydrolysis of histone-coding pre-mRNA 3'-end. Involved in histone pre-mRNA processing during the S-phase of the cell cycle, which is required for entering/progressing through S-phase. Cleaves histone pre-mRNA at a major and a minor cleavage site after the 5'-ACCCA-3' and the 5'-ACCCACA-3' sequence, respectively, and located downstream of the stem-loop. May require the presence of the HDE element located at the histone pre-RNA 3'-end to avoid non-specific cleavage.</text>
</comment>
<evidence type="ECO:0000313" key="8">
    <source>
        <dbReference type="EMBL" id="RNM11716.1"/>
    </source>
</evidence>
<dbReference type="Pfam" id="PF00753">
    <property type="entry name" value="Lactamase_B"/>
    <property type="match status" value="1"/>
</dbReference>
<evidence type="ECO:0000256" key="2">
    <source>
        <dbReference type="ARBA" id="ARBA00011738"/>
    </source>
</evidence>
<dbReference type="GO" id="GO:0005829">
    <property type="term" value="C:cytosol"/>
    <property type="evidence" value="ECO:0007669"/>
    <property type="project" value="UniProtKB-SubCell"/>
</dbReference>
<evidence type="ECO:0000259" key="7">
    <source>
        <dbReference type="SMART" id="SM00849"/>
    </source>
</evidence>
<dbReference type="RefSeq" id="WP_123224947.1">
    <property type="nucleotide sequence ID" value="NZ_RJSF01000047.1"/>
</dbReference>
<dbReference type="Gene3D" id="3.60.15.10">
    <property type="entry name" value="Ribonuclease Z/Hydroxyacylglutathione hydrolase-like"/>
    <property type="match status" value="1"/>
</dbReference>
<dbReference type="SUPFAM" id="SSF56281">
    <property type="entry name" value="Metallo-hydrolase/oxidoreductase"/>
    <property type="match status" value="1"/>
</dbReference>
<accession>A0A3N0GHP2</accession>
<dbReference type="GO" id="GO:0016787">
    <property type="term" value="F:hydrolase activity"/>
    <property type="evidence" value="ECO:0007669"/>
    <property type="project" value="UniProtKB-KW"/>
</dbReference>
<keyword evidence="8" id="KW-0378">Hydrolase</keyword>
<feature type="domain" description="Metallo-beta-lactamase" evidence="7">
    <location>
        <begin position="36"/>
        <end position="193"/>
    </location>
</feature>
<organism evidence="8 9">
    <name type="scientific">Nocardioides pocheonensis</name>
    <dbReference type="NCBI Taxonomy" id="661485"/>
    <lineage>
        <taxon>Bacteria</taxon>
        <taxon>Bacillati</taxon>
        <taxon>Actinomycetota</taxon>
        <taxon>Actinomycetes</taxon>
        <taxon>Propionibacteriales</taxon>
        <taxon>Nocardioidaceae</taxon>
        <taxon>Nocardioides</taxon>
    </lineage>
</organism>
<dbReference type="SMART" id="SM00849">
    <property type="entry name" value="Lactamase_B"/>
    <property type="match status" value="1"/>
</dbReference>
<evidence type="ECO:0000256" key="5">
    <source>
        <dbReference type="ARBA" id="ARBA00044690"/>
    </source>
</evidence>
<dbReference type="InterPro" id="IPR001279">
    <property type="entry name" value="Metallo-B-lactamas"/>
</dbReference>
<dbReference type="PANTHER" id="PTHR23200:SF48">
    <property type="entry name" value="METALLO-BETA-LACTAMASE DOMAIN-CONTAINING PROTEIN 1"/>
    <property type="match status" value="1"/>
</dbReference>
<comment type="subcellular location">
    <subcellularLocation>
        <location evidence="1">Cytoplasm</location>
        <location evidence="1">Cytosol</location>
    </subcellularLocation>
</comment>
<keyword evidence="9" id="KW-1185">Reference proteome</keyword>
<dbReference type="OrthoDB" id="9773738at2"/>
<dbReference type="InterPro" id="IPR039344">
    <property type="entry name" value="MBLAC1"/>
</dbReference>
<dbReference type="Proteomes" id="UP000279994">
    <property type="component" value="Unassembled WGS sequence"/>
</dbReference>
<proteinExistence type="predicted"/>
<evidence type="ECO:0000256" key="4">
    <source>
        <dbReference type="ARBA" id="ARBA00032988"/>
    </source>
</evidence>
<evidence type="ECO:0000256" key="1">
    <source>
        <dbReference type="ARBA" id="ARBA00004514"/>
    </source>
</evidence>